<evidence type="ECO:0000313" key="19">
    <source>
        <dbReference type="Proteomes" id="UP000287166"/>
    </source>
</evidence>
<keyword evidence="19" id="KW-1185">Reference proteome</keyword>
<keyword evidence="10" id="KW-0186">Copper</keyword>
<comment type="cofactor">
    <cofactor evidence="2">
        <name>Cu cation</name>
        <dbReference type="ChEBI" id="CHEBI:23378"/>
    </cofactor>
</comment>
<evidence type="ECO:0000259" key="17">
    <source>
        <dbReference type="Pfam" id="PF07732"/>
    </source>
</evidence>
<comment type="caution">
    <text evidence="18">The sequence shown here is derived from an EMBL/GenBank/DDBJ whole genome shotgun (WGS) entry which is preliminary data.</text>
</comment>
<dbReference type="Pfam" id="PF07731">
    <property type="entry name" value="Cu-oxidase_2"/>
    <property type="match status" value="1"/>
</dbReference>
<dbReference type="Gene3D" id="2.60.40.420">
    <property type="entry name" value="Cupredoxins - blue copper proteins"/>
    <property type="match status" value="3"/>
</dbReference>
<keyword evidence="14" id="KW-0732">Signal</keyword>
<protein>
    <recommendedName>
        <fullName evidence="5">laccase</fullName>
        <ecNumber evidence="5">1.10.3.2</ecNumber>
    </recommendedName>
</protein>
<comment type="catalytic activity">
    <reaction evidence="1">
        <text>4 hydroquinone + O2 = 4 benzosemiquinone + 2 H2O</text>
        <dbReference type="Rhea" id="RHEA:11276"/>
        <dbReference type="ChEBI" id="CHEBI:15377"/>
        <dbReference type="ChEBI" id="CHEBI:15379"/>
        <dbReference type="ChEBI" id="CHEBI:17594"/>
        <dbReference type="ChEBI" id="CHEBI:17977"/>
        <dbReference type="EC" id="1.10.3.2"/>
    </reaction>
</comment>
<evidence type="ECO:0000256" key="9">
    <source>
        <dbReference type="ARBA" id="ARBA00023002"/>
    </source>
</evidence>
<dbReference type="InterPro" id="IPR045087">
    <property type="entry name" value="Cu-oxidase_fam"/>
</dbReference>
<feature type="signal peptide" evidence="14">
    <location>
        <begin position="1"/>
        <end position="20"/>
    </location>
</feature>
<keyword evidence="7" id="KW-0479">Metal-binding</keyword>
<gene>
    <name evidence="18" type="ORF">SCP_0905850</name>
</gene>
<keyword evidence="12" id="KW-0325">Glycoprotein</keyword>
<dbReference type="CDD" id="cd13903">
    <property type="entry name" value="CuRO_3_Tv-LCC_like"/>
    <property type="match status" value="1"/>
</dbReference>
<dbReference type="CDD" id="cd13856">
    <property type="entry name" value="CuRO_1_Tv-LCC_like"/>
    <property type="match status" value="1"/>
</dbReference>
<feature type="domain" description="Plastocyanin-like" evidence="17">
    <location>
        <begin position="33"/>
        <end position="150"/>
    </location>
</feature>
<keyword evidence="13" id="KW-0439">Lignin degradation</keyword>
<evidence type="ECO:0000256" key="1">
    <source>
        <dbReference type="ARBA" id="ARBA00000349"/>
    </source>
</evidence>
<evidence type="ECO:0000256" key="7">
    <source>
        <dbReference type="ARBA" id="ARBA00022723"/>
    </source>
</evidence>
<evidence type="ECO:0000259" key="16">
    <source>
        <dbReference type="Pfam" id="PF07731"/>
    </source>
</evidence>
<dbReference type="RefSeq" id="XP_027617618.1">
    <property type="nucleotide sequence ID" value="XM_027761817.1"/>
</dbReference>
<evidence type="ECO:0000256" key="8">
    <source>
        <dbReference type="ARBA" id="ARBA00022737"/>
    </source>
</evidence>
<sequence>MANRVSVSAFVLMFVAIAFAAIGPTTDLTIINADIAPDGYLRPAVLAGGTFPGPVIAGNKGDNFQINVNNLLTNETMLKTTSIHWHGIYQTGTNWADGVAFVSQCPIASGDSFLYDFTIPDQAGTFWYHSHLATQYCDGLRGAFVVYDPDDPFADMYDVDNDSTIITLADWYHVAAALEPLVPTPDATLINGLGPSYNGSDTPLAVITVQQGLRYRIRLVSISCDPNFIFSIDGHNMTIIETDGVNTDPLVVDSLQIYAAQRYSFILVANQPINNYWVRALPNRGPAGYAILRYDGAPTVGPQTNQSVSISPLAETNLHPLIGAQAPGEPTDTGIDLALNLITTNNGTKFFMNSVTFVPPPVPVLLQILSGVYSAQDLLPAGSVYTLPSNSTIQLSIPGGVVGGGHPLHLHGHTFSVVRSASSDVYNYDNPVQRDTVNIGVAGDNVTVRFNTNNSGPWLLHCHIDRHLANGFAVVMAEAPTLTTETPPPAWSDLCPIYDALSLTDH</sequence>
<dbReference type="Pfam" id="PF00394">
    <property type="entry name" value="Cu-oxidase"/>
    <property type="match status" value="1"/>
</dbReference>
<dbReference type="InterPro" id="IPR011707">
    <property type="entry name" value="Cu-oxidase-like_N"/>
</dbReference>
<proteinExistence type="inferred from homology"/>
<dbReference type="GO" id="GO:0046274">
    <property type="term" value="P:lignin catabolic process"/>
    <property type="evidence" value="ECO:0007669"/>
    <property type="project" value="UniProtKB-KW"/>
</dbReference>
<evidence type="ECO:0000256" key="13">
    <source>
        <dbReference type="ARBA" id="ARBA00023185"/>
    </source>
</evidence>
<accession>A0A401GWV4</accession>
<keyword evidence="8" id="KW-0677">Repeat</keyword>
<dbReference type="AlphaFoldDB" id="A0A401GWV4"/>
<organism evidence="18 19">
    <name type="scientific">Sparassis crispa</name>
    <dbReference type="NCBI Taxonomy" id="139825"/>
    <lineage>
        <taxon>Eukaryota</taxon>
        <taxon>Fungi</taxon>
        <taxon>Dikarya</taxon>
        <taxon>Basidiomycota</taxon>
        <taxon>Agaricomycotina</taxon>
        <taxon>Agaricomycetes</taxon>
        <taxon>Polyporales</taxon>
        <taxon>Sparassidaceae</taxon>
        <taxon>Sparassis</taxon>
    </lineage>
</organism>
<evidence type="ECO:0000256" key="5">
    <source>
        <dbReference type="ARBA" id="ARBA00012297"/>
    </source>
</evidence>
<dbReference type="Proteomes" id="UP000287166">
    <property type="component" value="Unassembled WGS sequence"/>
</dbReference>
<dbReference type="EMBL" id="BFAD01000009">
    <property type="protein sequence ID" value="GBE86705.1"/>
    <property type="molecule type" value="Genomic_DNA"/>
</dbReference>
<dbReference type="Pfam" id="PF07732">
    <property type="entry name" value="Cu-oxidase_3"/>
    <property type="match status" value="1"/>
</dbReference>
<evidence type="ECO:0000256" key="12">
    <source>
        <dbReference type="ARBA" id="ARBA00023180"/>
    </source>
</evidence>
<dbReference type="InterPro" id="IPR001117">
    <property type="entry name" value="Cu-oxidase_2nd"/>
</dbReference>
<comment type="similarity">
    <text evidence="4">Belongs to the multicopper oxidase family.</text>
</comment>
<dbReference type="GO" id="GO:0052716">
    <property type="term" value="F:hydroquinone:oxygen oxidoreductase activity"/>
    <property type="evidence" value="ECO:0007669"/>
    <property type="project" value="UniProtKB-EC"/>
</dbReference>
<dbReference type="GO" id="GO:0005576">
    <property type="term" value="C:extracellular region"/>
    <property type="evidence" value="ECO:0007669"/>
    <property type="project" value="UniProtKB-SubCell"/>
</dbReference>
<evidence type="ECO:0000313" key="18">
    <source>
        <dbReference type="EMBL" id="GBE86705.1"/>
    </source>
</evidence>
<dbReference type="GeneID" id="38783622"/>
<dbReference type="FunFam" id="2.60.40.420:FF:000125">
    <property type="entry name" value="Laccase 2"/>
    <property type="match status" value="1"/>
</dbReference>
<dbReference type="PANTHER" id="PTHR11709:SF394">
    <property type="entry name" value="FI03373P-RELATED"/>
    <property type="match status" value="1"/>
</dbReference>
<dbReference type="InterPro" id="IPR011706">
    <property type="entry name" value="Cu-oxidase_C"/>
</dbReference>
<evidence type="ECO:0000256" key="6">
    <source>
        <dbReference type="ARBA" id="ARBA00022525"/>
    </source>
</evidence>
<keyword evidence="6" id="KW-0964">Secreted</keyword>
<dbReference type="InterPro" id="IPR033138">
    <property type="entry name" value="Cu_oxidase_CS"/>
</dbReference>
<dbReference type="EC" id="1.10.3.2" evidence="5"/>
<evidence type="ECO:0000256" key="10">
    <source>
        <dbReference type="ARBA" id="ARBA00023008"/>
    </source>
</evidence>
<dbReference type="STRING" id="139825.A0A401GWV4"/>
<name>A0A401GWV4_9APHY</name>
<evidence type="ECO:0000256" key="14">
    <source>
        <dbReference type="SAM" id="SignalP"/>
    </source>
</evidence>
<evidence type="ECO:0000256" key="3">
    <source>
        <dbReference type="ARBA" id="ARBA00004613"/>
    </source>
</evidence>
<feature type="domain" description="Plastocyanin-like" evidence="15">
    <location>
        <begin position="163"/>
        <end position="297"/>
    </location>
</feature>
<dbReference type="GO" id="GO:0005507">
    <property type="term" value="F:copper ion binding"/>
    <property type="evidence" value="ECO:0007669"/>
    <property type="project" value="InterPro"/>
</dbReference>
<feature type="domain" description="Plastocyanin-like" evidence="16">
    <location>
        <begin position="358"/>
        <end position="480"/>
    </location>
</feature>
<dbReference type="PROSITE" id="PS00079">
    <property type="entry name" value="MULTICOPPER_OXIDASE1"/>
    <property type="match status" value="1"/>
</dbReference>
<evidence type="ECO:0000256" key="11">
    <source>
        <dbReference type="ARBA" id="ARBA00023157"/>
    </source>
</evidence>
<dbReference type="FunFam" id="2.60.40.420:FF:000045">
    <property type="entry name" value="Laccase 2"/>
    <property type="match status" value="1"/>
</dbReference>
<dbReference type="OrthoDB" id="2121828at2759"/>
<dbReference type="InterPro" id="IPR008972">
    <property type="entry name" value="Cupredoxin"/>
</dbReference>
<evidence type="ECO:0000256" key="2">
    <source>
        <dbReference type="ARBA" id="ARBA00001935"/>
    </source>
</evidence>
<dbReference type="PANTHER" id="PTHR11709">
    <property type="entry name" value="MULTI-COPPER OXIDASE"/>
    <property type="match status" value="1"/>
</dbReference>
<comment type="subcellular location">
    <subcellularLocation>
        <location evidence="3">Secreted</location>
    </subcellularLocation>
</comment>
<dbReference type="SUPFAM" id="SSF49503">
    <property type="entry name" value="Cupredoxins"/>
    <property type="match status" value="3"/>
</dbReference>
<dbReference type="InParanoid" id="A0A401GWV4"/>
<keyword evidence="9" id="KW-0560">Oxidoreductase</keyword>
<feature type="chain" id="PRO_5019438648" description="laccase" evidence="14">
    <location>
        <begin position="21"/>
        <end position="506"/>
    </location>
</feature>
<reference evidence="18 19" key="1">
    <citation type="journal article" date="2018" name="Sci. Rep.">
        <title>Genome sequence of the cauliflower mushroom Sparassis crispa (Hanabiratake) and its association with beneficial usage.</title>
        <authorList>
            <person name="Kiyama R."/>
            <person name="Furutani Y."/>
            <person name="Kawaguchi K."/>
            <person name="Nakanishi T."/>
        </authorList>
    </citation>
    <scope>NUCLEOTIDE SEQUENCE [LARGE SCALE GENOMIC DNA]</scope>
</reference>
<keyword evidence="11" id="KW-1015">Disulfide bond</keyword>
<evidence type="ECO:0000259" key="15">
    <source>
        <dbReference type="Pfam" id="PF00394"/>
    </source>
</evidence>
<evidence type="ECO:0000256" key="4">
    <source>
        <dbReference type="ARBA" id="ARBA00010609"/>
    </source>
</evidence>